<proteinExistence type="predicted"/>
<accession>A0ABU7KED9</accession>
<dbReference type="EMBL" id="JAUZMY010000024">
    <property type="protein sequence ID" value="MEE2039957.1"/>
    <property type="molecule type" value="Genomic_DNA"/>
</dbReference>
<comment type="caution">
    <text evidence="2">The sequence shown here is derived from an EMBL/GenBank/DDBJ whole genome shotgun (WGS) entry which is preliminary data.</text>
</comment>
<keyword evidence="1" id="KW-1133">Transmembrane helix</keyword>
<evidence type="ECO:0000313" key="3">
    <source>
        <dbReference type="Proteomes" id="UP001356095"/>
    </source>
</evidence>
<evidence type="ECO:0000313" key="2">
    <source>
        <dbReference type="EMBL" id="MEE2039957.1"/>
    </source>
</evidence>
<name>A0ABU7KED9_9ACTN</name>
<keyword evidence="3" id="KW-1185">Reference proteome</keyword>
<keyword evidence="1" id="KW-0812">Transmembrane</keyword>
<reference evidence="2 3" key="1">
    <citation type="submission" date="2023-08" db="EMBL/GenBank/DDBJ databases">
        <authorList>
            <person name="Girao M."/>
            <person name="Carvalho M.F."/>
        </authorList>
    </citation>
    <scope>NUCLEOTIDE SEQUENCE [LARGE SCALE GENOMIC DNA]</scope>
    <source>
        <strain evidence="2 3">CT-R113</strain>
    </source>
</reference>
<dbReference type="Proteomes" id="UP001356095">
    <property type="component" value="Unassembled WGS sequence"/>
</dbReference>
<sequence>MTRPGGARPGPFDVVVLLLAVFLVYLGSTSVERVARAATADGEPGTFTASRVECVSHLGHESCTCYGTHRPDDGGAERGDVYLHGADRAACVVGAGTASFDVGSATRVYGPEGSREWLFTAAMVLAGTGLGVWATRPWWPRRGKAA</sequence>
<gene>
    <name evidence="2" type="ORF">Q8791_22330</name>
</gene>
<protein>
    <recommendedName>
        <fullName evidence="4">Integral membrane protein</fullName>
    </recommendedName>
</protein>
<evidence type="ECO:0000256" key="1">
    <source>
        <dbReference type="SAM" id="Phobius"/>
    </source>
</evidence>
<feature type="transmembrane region" description="Helical" evidence="1">
    <location>
        <begin position="117"/>
        <end position="135"/>
    </location>
</feature>
<keyword evidence="1" id="KW-0472">Membrane</keyword>
<evidence type="ECO:0008006" key="4">
    <source>
        <dbReference type="Google" id="ProtNLM"/>
    </source>
</evidence>
<dbReference type="RefSeq" id="WP_330093718.1">
    <property type="nucleotide sequence ID" value="NZ_JAUZMY010000024.1"/>
</dbReference>
<organism evidence="2 3">
    <name type="scientific">Nocardiopsis codii</name>
    <dbReference type="NCBI Taxonomy" id="3065942"/>
    <lineage>
        <taxon>Bacteria</taxon>
        <taxon>Bacillati</taxon>
        <taxon>Actinomycetota</taxon>
        <taxon>Actinomycetes</taxon>
        <taxon>Streptosporangiales</taxon>
        <taxon>Nocardiopsidaceae</taxon>
        <taxon>Nocardiopsis</taxon>
    </lineage>
</organism>